<evidence type="ECO:0000259" key="2">
    <source>
        <dbReference type="PROSITE" id="PS51186"/>
    </source>
</evidence>
<dbReference type="InterPro" id="IPR016181">
    <property type="entry name" value="Acyl_CoA_acyltransferase"/>
</dbReference>
<comment type="caution">
    <text evidence="3">The sequence shown here is derived from an EMBL/GenBank/DDBJ whole genome shotgun (WGS) entry which is preliminary data.</text>
</comment>
<feature type="domain" description="N-acetyltransferase" evidence="2">
    <location>
        <begin position="1"/>
        <end position="147"/>
    </location>
</feature>
<dbReference type="SUPFAM" id="SSF55729">
    <property type="entry name" value="Acyl-CoA N-acyltransferases (Nat)"/>
    <property type="match status" value="1"/>
</dbReference>
<dbReference type="InterPro" id="IPR000182">
    <property type="entry name" value="GNAT_dom"/>
</dbReference>
<protein>
    <submittedName>
        <fullName evidence="3">N-acetyltransferase</fullName>
    </submittedName>
</protein>
<dbReference type="Pfam" id="PF00583">
    <property type="entry name" value="Acetyltransf_1"/>
    <property type="match status" value="1"/>
</dbReference>
<accession>A0A918DJT3</accession>
<dbReference type="PANTHER" id="PTHR13947:SF37">
    <property type="entry name" value="LD18367P"/>
    <property type="match status" value="1"/>
</dbReference>
<name>A0A918DJT3_9ALTE</name>
<reference evidence="3" key="1">
    <citation type="journal article" date="2014" name="Int. J. Syst. Evol. Microbiol.">
        <title>Complete genome sequence of Corynebacterium casei LMG S-19264T (=DSM 44701T), isolated from a smear-ripened cheese.</title>
        <authorList>
            <consortium name="US DOE Joint Genome Institute (JGI-PGF)"/>
            <person name="Walter F."/>
            <person name="Albersmeier A."/>
            <person name="Kalinowski J."/>
            <person name="Ruckert C."/>
        </authorList>
    </citation>
    <scope>NUCLEOTIDE SEQUENCE</scope>
    <source>
        <strain evidence="3">CGMCC 1.7086</strain>
    </source>
</reference>
<evidence type="ECO:0000313" key="4">
    <source>
        <dbReference type="Proteomes" id="UP000606935"/>
    </source>
</evidence>
<proteinExistence type="predicted"/>
<organism evidence="3 4">
    <name type="scientific">Bowmanella pacifica</name>
    <dbReference type="NCBI Taxonomy" id="502051"/>
    <lineage>
        <taxon>Bacteria</taxon>
        <taxon>Pseudomonadati</taxon>
        <taxon>Pseudomonadota</taxon>
        <taxon>Gammaproteobacteria</taxon>
        <taxon>Alteromonadales</taxon>
        <taxon>Alteromonadaceae</taxon>
        <taxon>Bowmanella</taxon>
    </lineage>
</organism>
<reference evidence="3" key="2">
    <citation type="submission" date="2020-09" db="EMBL/GenBank/DDBJ databases">
        <authorList>
            <person name="Sun Q."/>
            <person name="Zhou Y."/>
        </authorList>
    </citation>
    <scope>NUCLEOTIDE SEQUENCE</scope>
    <source>
        <strain evidence="3">CGMCC 1.7086</strain>
    </source>
</reference>
<dbReference type="InterPro" id="IPR008125">
    <property type="entry name" value="Streptothricin_AcTrfase"/>
</dbReference>
<sequence>MKIEQYHQPVNDVLMTLLLEADPNKAAVDAYLPTSKVIVASWQGEFIGVAVLTDSNGQAELKNIAVCRDYRGQGVAKRLIQKVKEIARLSGHGCLYVGTGNSSLSQLALYQKCGFRLDHIKHDVFADYPQEIYENGIRCLDMVMLCARL</sequence>
<dbReference type="PRINTS" id="PR01754">
    <property type="entry name" value="SACTRNSFRASE"/>
</dbReference>
<dbReference type="CDD" id="cd04301">
    <property type="entry name" value="NAT_SF"/>
    <property type="match status" value="1"/>
</dbReference>
<keyword evidence="4" id="KW-1185">Reference proteome</keyword>
<gene>
    <name evidence="3" type="ORF">GCM10010982_24690</name>
</gene>
<dbReference type="Gene3D" id="3.40.630.30">
    <property type="match status" value="1"/>
</dbReference>
<evidence type="ECO:0000256" key="1">
    <source>
        <dbReference type="ARBA" id="ARBA00022679"/>
    </source>
</evidence>
<dbReference type="AlphaFoldDB" id="A0A918DJT3"/>
<dbReference type="EMBL" id="BMLS01000003">
    <property type="protein sequence ID" value="GGO70657.1"/>
    <property type="molecule type" value="Genomic_DNA"/>
</dbReference>
<dbReference type="Proteomes" id="UP000606935">
    <property type="component" value="Unassembled WGS sequence"/>
</dbReference>
<dbReference type="PROSITE" id="PS51186">
    <property type="entry name" value="GNAT"/>
    <property type="match status" value="1"/>
</dbReference>
<keyword evidence="1" id="KW-0808">Transferase</keyword>
<dbReference type="PANTHER" id="PTHR13947">
    <property type="entry name" value="GNAT FAMILY N-ACETYLTRANSFERASE"/>
    <property type="match status" value="1"/>
</dbReference>
<evidence type="ECO:0000313" key="3">
    <source>
        <dbReference type="EMBL" id="GGO70657.1"/>
    </source>
</evidence>
<dbReference type="InterPro" id="IPR050769">
    <property type="entry name" value="NAT_camello-type"/>
</dbReference>
<dbReference type="RefSeq" id="WP_188695395.1">
    <property type="nucleotide sequence ID" value="NZ_BMLS01000003.1"/>
</dbReference>
<dbReference type="GO" id="GO:0008080">
    <property type="term" value="F:N-acetyltransferase activity"/>
    <property type="evidence" value="ECO:0007669"/>
    <property type="project" value="InterPro"/>
</dbReference>